<keyword evidence="2" id="KW-0540">Nuclease</keyword>
<dbReference type="GO" id="GO:0003723">
    <property type="term" value="F:RNA binding"/>
    <property type="evidence" value="ECO:0007669"/>
    <property type="project" value="UniProtKB-KW"/>
</dbReference>
<evidence type="ECO:0000313" key="4">
    <source>
        <dbReference type="EMBL" id="NOV49788.1"/>
    </source>
</evidence>
<dbReference type="GO" id="GO:0110155">
    <property type="term" value="P:NAD-cap decapping"/>
    <property type="evidence" value="ECO:0007669"/>
    <property type="project" value="TreeGrafter"/>
</dbReference>
<keyword evidence="2" id="KW-0694">RNA-binding</keyword>
<dbReference type="AlphaFoldDB" id="A0A6M2DXJ8"/>
<dbReference type="GO" id="GO:0005634">
    <property type="term" value="C:nucleus"/>
    <property type="evidence" value="ECO:0007669"/>
    <property type="project" value="UniProtKB-SubCell"/>
</dbReference>
<keyword evidence="2" id="KW-0378">Hydrolase</keyword>
<keyword evidence="2" id="KW-0479">Metal-binding</keyword>
<evidence type="ECO:0000259" key="3">
    <source>
        <dbReference type="Pfam" id="PF08652"/>
    </source>
</evidence>
<comment type="subcellular location">
    <subcellularLocation>
        <location evidence="2">Nucleus</location>
    </subcellularLocation>
</comment>
<proteinExistence type="inferred from homology"/>
<protein>
    <recommendedName>
        <fullName evidence="2">Decapping nuclease</fullName>
        <ecNumber evidence="2">3.6.1.-</ecNumber>
    </recommendedName>
</protein>
<dbReference type="GO" id="GO:0046872">
    <property type="term" value="F:metal ion binding"/>
    <property type="evidence" value="ECO:0007669"/>
    <property type="project" value="UniProtKB-KW"/>
</dbReference>
<comment type="function">
    <text evidence="2">Decapping enzyme for NAD-capped RNAs: specifically hydrolyzes the nicotinamide adenine dinucleotide (NAD) cap from a subset of RNAs by removing the entire NAD moiety from the 5'-end of an NAD-capped RNA.</text>
</comment>
<organism evidence="4">
    <name type="scientific">Xenopsylla cheopis</name>
    <name type="common">Oriental rat flea</name>
    <name type="synonym">Pulex cheopis</name>
    <dbReference type="NCBI Taxonomy" id="163159"/>
    <lineage>
        <taxon>Eukaryota</taxon>
        <taxon>Metazoa</taxon>
        <taxon>Ecdysozoa</taxon>
        <taxon>Arthropoda</taxon>
        <taxon>Hexapoda</taxon>
        <taxon>Insecta</taxon>
        <taxon>Pterygota</taxon>
        <taxon>Neoptera</taxon>
        <taxon>Endopterygota</taxon>
        <taxon>Siphonaptera</taxon>
        <taxon>Pulicidae</taxon>
        <taxon>Xenopsyllinae</taxon>
        <taxon>Xenopsylla</taxon>
    </lineage>
</organism>
<accession>A0A6M2DXJ8</accession>
<keyword evidence="2" id="KW-0539">Nucleus</keyword>
<dbReference type="EMBL" id="GIIL01006062">
    <property type="protein sequence ID" value="NOV49788.1"/>
    <property type="molecule type" value="Transcribed_RNA"/>
</dbReference>
<comment type="cofactor">
    <cofactor evidence="2">
        <name>a divalent metal cation</name>
        <dbReference type="ChEBI" id="CHEBI:60240"/>
    </cofactor>
</comment>
<evidence type="ECO:0000256" key="1">
    <source>
        <dbReference type="ARBA" id="ARBA00006562"/>
    </source>
</evidence>
<dbReference type="InterPro" id="IPR013961">
    <property type="entry name" value="RAI1"/>
</dbReference>
<dbReference type="PANTHER" id="PTHR12395">
    <property type="entry name" value="DOM-3 RELATED"/>
    <property type="match status" value="1"/>
</dbReference>
<comment type="similarity">
    <text evidence="1 2">Belongs to the DXO/Dom3Z family.</text>
</comment>
<dbReference type="GO" id="GO:0005829">
    <property type="term" value="C:cytosol"/>
    <property type="evidence" value="ECO:0007669"/>
    <property type="project" value="TreeGrafter"/>
</dbReference>
<dbReference type="GO" id="GO:0034353">
    <property type="term" value="F:mRNA 5'-diphosphatase activity"/>
    <property type="evidence" value="ECO:0007669"/>
    <property type="project" value="TreeGrafter"/>
</dbReference>
<dbReference type="GO" id="GO:0004518">
    <property type="term" value="F:nuclease activity"/>
    <property type="evidence" value="ECO:0007669"/>
    <property type="project" value="UniProtKB-KW"/>
</dbReference>
<dbReference type="GO" id="GO:0000956">
    <property type="term" value="P:nuclear-transcribed mRNA catabolic process"/>
    <property type="evidence" value="ECO:0007669"/>
    <property type="project" value="TreeGrafter"/>
</dbReference>
<dbReference type="PANTHER" id="PTHR12395:SF9">
    <property type="entry name" value="DECAPPING AND EXORIBONUCLEASE PROTEIN"/>
    <property type="match status" value="1"/>
</dbReference>
<reference evidence="4" key="1">
    <citation type="submission" date="2020-03" db="EMBL/GenBank/DDBJ databases">
        <title>Transcriptomic Profiling of the Digestive Tract of the Rat Flea, Xenopsylla cheopis, Following Blood Feeding and Infection with Yersinia pestis.</title>
        <authorList>
            <person name="Bland D.M."/>
            <person name="Martens C.A."/>
            <person name="Virtaneva K."/>
            <person name="Kanakabandi K."/>
            <person name="Long D."/>
            <person name="Rosenke R."/>
            <person name="Saturday G.A."/>
            <person name="Hoyt F.H."/>
            <person name="Bruno D.P."/>
            <person name="Ribeiro J.M.C."/>
            <person name="Hinnebusch J."/>
        </authorList>
    </citation>
    <scope>NUCLEOTIDE SEQUENCE</scope>
</reference>
<sequence>MNNTLIPSDYRKSNKHFPNFSRPSLAGYFSVDKDRNVVHNLSQLRFLHTPLITRNIGFNLNQGINTALSKDNSTDEKIDHLLKFFIHNPELLYDYNEKTRLKVPNVDIVCFRGLLTTLMCTPFESRDDWNILAHNWNDTVYLCAWESEERKEQKERDLKFHKKFMYWGYKFEQYLLSRDPETAPNTTEPVIETEEFCGVFKSKLNNLKLLYGAEMDGIDISKSSFNYKDLKNARFVELKTNRIMTTERQYQNFNKFKTIKWWCQSFLVGIDEILCGCRDDNGILLEIKSYKVKDIPKTNNNSWDATGCMNFCYDVLEHMYRISKSQPNQTILFSWNPGGHVSHKVDNFKAFLPSWYFTAMSQHLD</sequence>
<name>A0A6M2DXJ8_XENCH</name>
<feature type="domain" description="RAI1-like" evidence="3">
    <location>
        <begin position="22"/>
        <end position="356"/>
    </location>
</feature>
<dbReference type="InterPro" id="IPR039039">
    <property type="entry name" value="RAI1-like_fam"/>
</dbReference>
<evidence type="ECO:0000256" key="2">
    <source>
        <dbReference type="RuleBase" id="RU367113"/>
    </source>
</evidence>
<dbReference type="EC" id="3.6.1.-" evidence="2"/>
<dbReference type="Pfam" id="PF08652">
    <property type="entry name" value="RAI1"/>
    <property type="match status" value="1"/>
</dbReference>
<keyword evidence="2" id="KW-0547">Nucleotide-binding</keyword>
<dbReference type="GO" id="GO:0000166">
    <property type="term" value="F:nucleotide binding"/>
    <property type="evidence" value="ECO:0007669"/>
    <property type="project" value="UniProtKB-KW"/>
</dbReference>